<dbReference type="GO" id="GO:0005737">
    <property type="term" value="C:cytoplasm"/>
    <property type="evidence" value="ECO:0007669"/>
    <property type="project" value="UniProtKB-ARBA"/>
</dbReference>
<dbReference type="Pfam" id="PF16188">
    <property type="entry name" value="Peptidase_M24_C"/>
    <property type="match status" value="1"/>
</dbReference>
<dbReference type="EMBL" id="BLAX01000001">
    <property type="protein sequence ID" value="GET34796.1"/>
    <property type="molecule type" value="Genomic_DNA"/>
</dbReference>
<dbReference type="OrthoDB" id="9806388at2"/>
<keyword evidence="8" id="KW-1185">Reference proteome</keyword>
<sequence>MTVPERLAAARDLMKQRGIDAWIITGTDPHMSEYLPKHWYTREWISGFTGSYGRVVVTQNEAILWTDSRYFLQAETQLAGSGIQMFKDRQIDTVPYDIWLKKALPEGSKVALDGLTISMNEKRSLEASLGAKTISLDISVDLVSELWNDRPILPNSPAYELMPEFAGTSRKKKLSKLRESLLEKEADGILITALDELAWTFNLRGSDIDYNPVFVGYGYIDRKEAHLFVPEGKIDRVLNEKLESEGIHIHRYGEFLSFIKNTENKTLLIDPDRTSALLYESVHETCNIVEASSLANLLKSVKGPVEIAGMKKAHIRDGAAMVNFLYWLEKHLGKEKITELTVDGKLREFRAEQDLFAGESFHSIVGYAEHGAVVHYSVTEETDKEVLPEGFLLIDSGGQYLDGTTDITRTVAVGPLSEEQKRDFTLVLKGMIGLSLARFPEGTRGVALDILARKPLWDNDMDYGHGTGHGVGHFLNVHEGPMSIRQDLNPEIIRPGQILSNEPGIYRAGLYGIRTENMILCIPGQESDFGRFLKFETLTRCPIDTSAVIPDLLTTEEREWLNDYHHVVLQEVGPLVSGQVREWLTVKCARI</sequence>
<dbReference type="Proteomes" id="UP000391834">
    <property type="component" value="Unassembled WGS sequence"/>
</dbReference>
<keyword evidence="2" id="KW-0479">Metal-binding</keyword>
<proteinExistence type="inferred from homology"/>
<evidence type="ECO:0000256" key="1">
    <source>
        <dbReference type="ARBA" id="ARBA00008766"/>
    </source>
</evidence>
<dbReference type="Pfam" id="PF16189">
    <property type="entry name" value="Creatinase_N_2"/>
    <property type="match status" value="1"/>
</dbReference>
<dbReference type="SUPFAM" id="SSF55920">
    <property type="entry name" value="Creatinase/aminopeptidase"/>
    <property type="match status" value="1"/>
</dbReference>
<dbReference type="InterPro" id="IPR050422">
    <property type="entry name" value="X-Pro_aminopeptidase_P"/>
</dbReference>
<dbReference type="CDD" id="cd01085">
    <property type="entry name" value="APP"/>
    <property type="match status" value="1"/>
</dbReference>
<evidence type="ECO:0000259" key="5">
    <source>
        <dbReference type="Pfam" id="PF01321"/>
    </source>
</evidence>
<dbReference type="InterPro" id="IPR036005">
    <property type="entry name" value="Creatinase/aminopeptidase-like"/>
</dbReference>
<protein>
    <submittedName>
        <fullName evidence="7">Aminopeptidase</fullName>
    </submittedName>
</protein>
<evidence type="ECO:0000256" key="3">
    <source>
        <dbReference type="ARBA" id="ARBA00022801"/>
    </source>
</evidence>
<comment type="caution">
    <text evidence="7">The sequence shown here is derived from an EMBL/GenBank/DDBJ whole genome shotgun (WGS) entry which is preliminary data.</text>
</comment>
<organism evidence="7 8">
    <name type="scientific">Prolixibacter bellariivorans</name>
    <dbReference type="NCBI Taxonomy" id="314319"/>
    <lineage>
        <taxon>Bacteria</taxon>
        <taxon>Pseudomonadati</taxon>
        <taxon>Bacteroidota</taxon>
        <taxon>Bacteroidia</taxon>
        <taxon>Marinilabiliales</taxon>
        <taxon>Prolixibacteraceae</taxon>
        <taxon>Prolixibacter</taxon>
    </lineage>
</organism>
<dbReference type="Gene3D" id="3.90.230.10">
    <property type="entry name" value="Creatinase/methionine aminopeptidase superfamily"/>
    <property type="match status" value="1"/>
</dbReference>
<feature type="domain" description="Peptidase M24 C-terminal" evidence="6">
    <location>
        <begin position="532"/>
        <end position="591"/>
    </location>
</feature>
<dbReference type="Pfam" id="PF01321">
    <property type="entry name" value="Creatinase_N"/>
    <property type="match status" value="1"/>
</dbReference>
<dbReference type="PANTHER" id="PTHR43763:SF6">
    <property type="entry name" value="XAA-PRO AMINOPEPTIDASE 1"/>
    <property type="match status" value="1"/>
</dbReference>
<dbReference type="Gene3D" id="3.40.350.10">
    <property type="entry name" value="Creatinase/prolidase N-terminal domain"/>
    <property type="match status" value="2"/>
</dbReference>
<dbReference type="InterPro" id="IPR033740">
    <property type="entry name" value="Pept_M24B"/>
</dbReference>
<evidence type="ECO:0000259" key="4">
    <source>
        <dbReference type="Pfam" id="PF00557"/>
    </source>
</evidence>
<dbReference type="FunFam" id="3.90.230.10:FF:000009">
    <property type="entry name" value="xaa-Pro aminopeptidase 2"/>
    <property type="match status" value="1"/>
</dbReference>
<name>A0A5M4B4I7_9BACT</name>
<keyword evidence="3" id="KW-0378">Hydrolase</keyword>
<dbReference type="RefSeq" id="WP_025865432.1">
    <property type="nucleotide sequence ID" value="NZ_BLAX01000001.1"/>
</dbReference>
<evidence type="ECO:0000256" key="2">
    <source>
        <dbReference type="ARBA" id="ARBA00022723"/>
    </source>
</evidence>
<dbReference type="InterPro" id="IPR000994">
    <property type="entry name" value="Pept_M24"/>
</dbReference>
<dbReference type="GO" id="GO:0046872">
    <property type="term" value="F:metal ion binding"/>
    <property type="evidence" value="ECO:0007669"/>
    <property type="project" value="UniProtKB-KW"/>
</dbReference>
<evidence type="ECO:0000259" key="6">
    <source>
        <dbReference type="Pfam" id="PF16188"/>
    </source>
</evidence>
<accession>A0A5M4B4I7</accession>
<comment type="similarity">
    <text evidence="1">Belongs to the peptidase M24B family.</text>
</comment>
<evidence type="ECO:0000313" key="7">
    <source>
        <dbReference type="EMBL" id="GET34796.1"/>
    </source>
</evidence>
<dbReference type="Pfam" id="PF00557">
    <property type="entry name" value="Peptidase_M24"/>
    <property type="match status" value="1"/>
</dbReference>
<dbReference type="SUPFAM" id="SSF53092">
    <property type="entry name" value="Creatinase/prolidase N-terminal domain"/>
    <property type="match status" value="1"/>
</dbReference>
<keyword evidence="7" id="KW-0645">Protease</keyword>
<keyword evidence="7" id="KW-0031">Aminopeptidase</keyword>
<dbReference type="PANTHER" id="PTHR43763">
    <property type="entry name" value="XAA-PRO AMINOPEPTIDASE 1"/>
    <property type="match status" value="1"/>
</dbReference>
<dbReference type="InterPro" id="IPR000587">
    <property type="entry name" value="Creatinase_N"/>
</dbReference>
<dbReference type="AlphaFoldDB" id="A0A5M4B4I7"/>
<evidence type="ECO:0000313" key="8">
    <source>
        <dbReference type="Proteomes" id="UP000391834"/>
    </source>
</evidence>
<reference evidence="7 8" key="1">
    <citation type="submission" date="2019-10" db="EMBL/GenBank/DDBJ databases">
        <title>Prolixibacter strains distinguished by the presence of nitrate reductase genes were adept at nitrate-dependent anaerobic corrosion of metallic iron and carbon steel.</title>
        <authorList>
            <person name="Iino T."/>
            <person name="Shono N."/>
            <person name="Ito K."/>
            <person name="Nakamura R."/>
            <person name="Sueoka K."/>
            <person name="Harayama S."/>
            <person name="Ohkuma M."/>
        </authorList>
    </citation>
    <scope>NUCLEOTIDE SEQUENCE [LARGE SCALE GENOMIC DNA]</scope>
    <source>
        <strain evidence="7 8">JCM 13498</strain>
    </source>
</reference>
<feature type="domain" description="Peptidase M24" evidence="4">
    <location>
        <begin position="309"/>
        <end position="521"/>
    </location>
</feature>
<dbReference type="InterPro" id="IPR032416">
    <property type="entry name" value="Peptidase_M24_C"/>
</dbReference>
<gene>
    <name evidence="7" type="ORF">PbJCM13498_36590</name>
</gene>
<feature type="domain" description="Creatinase N-terminal" evidence="5">
    <location>
        <begin position="6"/>
        <end position="136"/>
    </location>
</feature>
<dbReference type="GO" id="GO:0070006">
    <property type="term" value="F:metalloaminopeptidase activity"/>
    <property type="evidence" value="ECO:0007669"/>
    <property type="project" value="InterPro"/>
</dbReference>
<dbReference type="InterPro" id="IPR029149">
    <property type="entry name" value="Creatin/AminoP/Spt16_N"/>
</dbReference>